<dbReference type="EMBL" id="CM042009">
    <property type="protein sequence ID" value="KAI3792426.1"/>
    <property type="molecule type" value="Genomic_DNA"/>
</dbReference>
<evidence type="ECO:0000313" key="2">
    <source>
        <dbReference type="Proteomes" id="UP001055811"/>
    </source>
</evidence>
<keyword evidence="2" id="KW-1185">Reference proteome</keyword>
<organism evidence="1 2">
    <name type="scientific">Cichorium intybus</name>
    <name type="common">Chicory</name>
    <dbReference type="NCBI Taxonomy" id="13427"/>
    <lineage>
        <taxon>Eukaryota</taxon>
        <taxon>Viridiplantae</taxon>
        <taxon>Streptophyta</taxon>
        <taxon>Embryophyta</taxon>
        <taxon>Tracheophyta</taxon>
        <taxon>Spermatophyta</taxon>
        <taxon>Magnoliopsida</taxon>
        <taxon>eudicotyledons</taxon>
        <taxon>Gunneridae</taxon>
        <taxon>Pentapetalae</taxon>
        <taxon>asterids</taxon>
        <taxon>campanulids</taxon>
        <taxon>Asterales</taxon>
        <taxon>Asteraceae</taxon>
        <taxon>Cichorioideae</taxon>
        <taxon>Cichorieae</taxon>
        <taxon>Cichoriinae</taxon>
        <taxon>Cichorium</taxon>
    </lineage>
</organism>
<proteinExistence type="predicted"/>
<name>A0ACB9HA87_CICIN</name>
<reference evidence="1 2" key="2">
    <citation type="journal article" date="2022" name="Mol. Ecol. Resour.">
        <title>The genomes of chicory, endive, great burdock and yacon provide insights into Asteraceae paleo-polyploidization history and plant inulin production.</title>
        <authorList>
            <person name="Fan W."/>
            <person name="Wang S."/>
            <person name="Wang H."/>
            <person name="Wang A."/>
            <person name="Jiang F."/>
            <person name="Liu H."/>
            <person name="Zhao H."/>
            <person name="Xu D."/>
            <person name="Zhang Y."/>
        </authorList>
    </citation>
    <scope>NUCLEOTIDE SEQUENCE [LARGE SCALE GENOMIC DNA]</scope>
    <source>
        <strain evidence="2">cv. Punajuju</strain>
        <tissue evidence="1">Leaves</tissue>
    </source>
</reference>
<evidence type="ECO:0000313" key="1">
    <source>
        <dbReference type="EMBL" id="KAI3792426.1"/>
    </source>
</evidence>
<gene>
    <name evidence="1" type="ORF">L2E82_06306</name>
</gene>
<reference evidence="2" key="1">
    <citation type="journal article" date="2022" name="Mol. Ecol. Resour.">
        <title>The genomes of chicory, endive, great burdock and yacon provide insights into Asteraceae palaeo-polyploidization history and plant inulin production.</title>
        <authorList>
            <person name="Fan W."/>
            <person name="Wang S."/>
            <person name="Wang H."/>
            <person name="Wang A."/>
            <person name="Jiang F."/>
            <person name="Liu H."/>
            <person name="Zhao H."/>
            <person name="Xu D."/>
            <person name="Zhang Y."/>
        </authorList>
    </citation>
    <scope>NUCLEOTIDE SEQUENCE [LARGE SCALE GENOMIC DNA]</scope>
    <source>
        <strain evidence="2">cv. Punajuju</strain>
    </source>
</reference>
<sequence length="147" mass="17213">MGRPAEMVEVDNGNCTEKSKCILRQTTNYKPGLGTESKFEHLKEEEKKAFTDPLQETELQERENRQHNLLYIQMNRHKTYKFERSPITCSIELVNYQKKIINEVQLGLKTKLNQLQKPTPDLESLVRTSETHSKSALVCEVTRNQRY</sequence>
<dbReference type="Proteomes" id="UP001055811">
    <property type="component" value="Linkage Group LG01"/>
</dbReference>
<accession>A0ACB9HA87</accession>
<comment type="caution">
    <text evidence="1">The sequence shown here is derived from an EMBL/GenBank/DDBJ whole genome shotgun (WGS) entry which is preliminary data.</text>
</comment>
<protein>
    <submittedName>
        <fullName evidence="1">Uncharacterized protein</fullName>
    </submittedName>
</protein>